<dbReference type="RefSeq" id="WP_169074199.1">
    <property type="nucleotide sequence ID" value="NZ_JABBXH010000002.1"/>
</dbReference>
<dbReference type="EMBL" id="JABBXH010000002">
    <property type="protein sequence ID" value="NMP30845.1"/>
    <property type="molecule type" value="Genomic_DNA"/>
</dbReference>
<organism evidence="1 2">
    <name type="scientific">Thalassotalea algicola</name>
    <dbReference type="NCBI Taxonomy" id="2716224"/>
    <lineage>
        <taxon>Bacteria</taxon>
        <taxon>Pseudomonadati</taxon>
        <taxon>Pseudomonadota</taxon>
        <taxon>Gammaproteobacteria</taxon>
        <taxon>Alteromonadales</taxon>
        <taxon>Colwelliaceae</taxon>
        <taxon>Thalassotalea</taxon>
    </lineage>
</organism>
<accession>A0A7Y0Q7A5</accession>
<comment type="caution">
    <text evidence="1">The sequence shown here is derived from an EMBL/GenBank/DDBJ whole genome shotgun (WGS) entry which is preliminary data.</text>
</comment>
<name>A0A7Y0Q7A5_9GAMM</name>
<evidence type="ECO:0000313" key="1">
    <source>
        <dbReference type="EMBL" id="NMP30845.1"/>
    </source>
</evidence>
<gene>
    <name evidence="1" type="ORF">HII17_04650</name>
</gene>
<evidence type="ECO:0000313" key="2">
    <source>
        <dbReference type="Proteomes" id="UP000568664"/>
    </source>
</evidence>
<sequence>MEIVVIAAAMLLCWMTWQLYRAKRFNRFKQLIRQELKPKVANKVAENLLATRNKLTPNTDIHIKASQYYWTQYSARTLQAALRWKIVDEEWLRSTGNIRNCQHLFYIEKDKLAEFSEESEA</sequence>
<proteinExistence type="predicted"/>
<protein>
    <submittedName>
        <fullName evidence="1">Uncharacterized protein</fullName>
    </submittedName>
</protein>
<keyword evidence="2" id="KW-1185">Reference proteome</keyword>
<dbReference type="Proteomes" id="UP000568664">
    <property type="component" value="Unassembled WGS sequence"/>
</dbReference>
<reference evidence="1 2" key="1">
    <citation type="submission" date="2020-04" db="EMBL/GenBank/DDBJ databases">
        <title>Thalassotalea sp. M1531, isolated from the surface of marine red alga.</title>
        <authorList>
            <person name="Pang L."/>
            <person name="Lu D.-C."/>
        </authorList>
    </citation>
    <scope>NUCLEOTIDE SEQUENCE [LARGE SCALE GENOMIC DNA]</scope>
    <source>
        <strain evidence="1 2">M1531</strain>
    </source>
</reference>
<dbReference type="AlphaFoldDB" id="A0A7Y0Q7A5"/>